<dbReference type="GO" id="GO:0016020">
    <property type="term" value="C:membrane"/>
    <property type="evidence" value="ECO:0007669"/>
    <property type="project" value="InterPro"/>
</dbReference>
<keyword evidence="2" id="KW-0732">Signal</keyword>
<name>V5FB14_9VIBR</name>
<dbReference type="InterPro" id="IPR007428">
    <property type="entry name" value="MlaA"/>
</dbReference>
<dbReference type="Pfam" id="PF04333">
    <property type="entry name" value="MlaA"/>
    <property type="match status" value="1"/>
</dbReference>
<dbReference type="GO" id="GO:0120010">
    <property type="term" value="P:intermembrane phospholipid transfer"/>
    <property type="evidence" value="ECO:0007669"/>
    <property type="project" value="TreeGrafter"/>
</dbReference>
<evidence type="ECO:0000313" key="5">
    <source>
        <dbReference type="Proteomes" id="UP000017800"/>
    </source>
</evidence>
<gene>
    <name evidence="4" type="primary">mlaA</name>
    <name evidence="4" type="ORF">VHA01S_004_01300</name>
</gene>
<proteinExistence type="inferred from homology"/>
<reference evidence="4 5" key="2">
    <citation type="submission" date="2013-11" db="EMBL/GenBank/DDBJ databases">
        <title>Whole genome shotgun sequence of Vibrio halioticoli NBRC 102217.</title>
        <authorList>
            <person name="Isaki S."/>
            <person name="Kimura A."/>
            <person name="Ohji S."/>
            <person name="Hosoyama A."/>
            <person name="Fujita N."/>
            <person name="Hashimoto M."/>
            <person name="Hosoyama Y."/>
            <person name="Yamazoe A."/>
        </authorList>
    </citation>
    <scope>NUCLEOTIDE SEQUENCE [LARGE SCALE GENOMIC DNA]</scope>
    <source>
        <strain evidence="4 5">NBRC 102217</strain>
    </source>
</reference>
<dbReference type="PROSITE" id="PS51257">
    <property type="entry name" value="PROKAR_LIPOPROTEIN"/>
    <property type="match status" value="1"/>
</dbReference>
<protein>
    <submittedName>
        <fullName evidence="4">Phospholipid-binding lipoprotein MlaA</fullName>
    </submittedName>
</protein>
<accession>V5FB14</accession>
<dbReference type="PRINTS" id="PR01805">
    <property type="entry name" value="VACJLIPOPROT"/>
</dbReference>
<evidence type="ECO:0000256" key="3">
    <source>
        <dbReference type="SAM" id="MobiDB-lite"/>
    </source>
</evidence>
<keyword evidence="4" id="KW-0449">Lipoprotein</keyword>
<dbReference type="PANTHER" id="PTHR30035:SF3">
    <property type="entry name" value="INTERMEMBRANE PHOSPHOLIPID TRANSPORT SYSTEM LIPOPROTEIN MLAA"/>
    <property type="match status" value="1"/>
</dbReference>
<evidence type="ECO:0000256" key="2">
    <source>
        <dbReference type="ARBA" id="ARBA00022729"/>
    </source>
</evidence>
<dbReference type="EMBL" id="BAUJ01000004">
    <property type="protein sequence ID" value="GAD88358.1"/>
    <property type="molecule type" value="Genomic_DNA"/>
</dbReference>
<dbReference type="PANTHER" id="PTHR30035">
    <property type="entry name" value="LIPOPROTEIN VACJ-RELATED"/>
    <property type="match status" value="1"/>
</dbReference>
<sequence length="261" mass="29523">MRKIWILIVILMAGCASHSQQDQSQQDQLQQESAESDSADVNDPFEGFNRIMWDFNYEILDPYFVRPVSLTYTGYTPRFIRTGISNFLANLDEPASVVNNLLMGNGGLALTHLNRFWINTTFGVAGLYDAASQGGIAKQDERAFGDVLGKWGVGNGWYFVFPAYGPWTLREGGDFADGLYPPLSYLNFWAGLGKWVFEGMETRSALVSQESTLENSPDPYVLTRDVFLQRRAYKAEVTDEEAVDEDQEDYLDSYLDDEDDF</sequence>
<dbReference type="AlphaFoldDB" id="V5FB14"/>
<keyword evidence="5" id="KW-1185">Reference proteome</keyword>
<dbReference type="eggNOG" id="COG2853">
    <property type="taxonomic scope" value="Bacteria"/>
</dbReference>
<organism evidence="4 5">
    <name type="scientific">Vibrio halioticoli NBRC 102217</name>
    <dbReference type="NCBI Taxonomy" id="1219072"/>
    <lineage>
        <taxon>Bacteria</taxon>
        <taxon>Pseudomonadati</taxon>
        <taxon>Pseudomonadota</taxon>
        <taxon>Gammaproteobacteria</taxon>
        <taxon>Vibrionales</taxon>
        <taxon>Vibrionaceae</taxon>
        <taxon>Vibrio</taxon>
    </lineage>
</organism>
<comment type="caution">
    <text evidence="4">The sequence shown here is derived from an EMBL/GenBank/DDBJ whole genome shotgun (WGS) entry which is preliminary data.</text>
</comment>
<dbReference type="Proteomes" id="UP000017800">
    <property type="component" value="Unassembled WGS sequence"/>
</dbReference>
<feature type="compositionally biased region" description="Low complexity" evidence="3">
    <location>
        <begin position="21"/>
        <end position="33"/>
    </location>
</feature>
<comment type="similarity">
    <text evidence="1">Belongs to the MlaA family.</text>
</comment>
<reference evidence="4 5" key="1">
    <citation type="submission" date="2013-10" db="EMBL/GenBank/DDBJ databases">
        <authorList>
            <person name="Ichikawa N."/>
            <person name="Kimura A."/>
            <person name="Ohji S."/>
            <person name="Hosoyama A."/>
            <person name="Fujita N."/>
        </authorList>
    </citation>
    <scope>NUCLEOTIDE SEQUENCE [LARGE SCALE GENOMIC DNA]</scope>
    <source>
        <strain evidence="4 5">NBRC 102217</strain>
    </source>
</reference>
<evidence type="ECO:0000313" key="4">
    <source>
        <dbReference type="EMBL" id="GAD88358.1"/>
    </source>
</evidence>
<dbReference type="RefSeq" id="WP_023402745.1">
    <property type="nucleotide sequence ID" value="NZ_BAUJ01000004.1"/>
</dbReference>
<feature type="region of interest" description="Disordered" evidence="3">
    <location>
        <begin position="238"/>
        <end position="261"/>
    </location>
</feature>
<feature type="region of interest" description="Disordered" evidence="3">
    <location>
        <begin position="21"/>
        <end position="42"/>
    </location>
</feature>
<evidence type="ECO:0000256" key="1">
    <source>
        <dbReference type="ARBA" id="ARBA00010634"/>
    </source>
</evidence>
<dbReference type="OrthoDB" id="9785326at2"/>